<dbReference type="SUPFAM" id="SSF50156">
    <property type="entry name" value="PDZ domain-like"/>
    <property type="match status" value="1"/>
</dbReference>
<dbReference type="PANTHER" id="PTHR15160">
    <property type="entry name" value="VON HIPPEL-LINDAU PROTEIN"/>
    <property type="match status" value="1"/>
</dbReference>
<dbReference type="EMBL" id="CP001940">
    <property type="protein sequence ID" value="ADH85284.1"/>
    <property type="molecule type" value="Genomic_DNA"/>
</dbReference>
<dbReference type="InterPro" id="IPR003729">
    <property type="entry name" value="Bi_nuclease_dom"/>
</dbReference>
<dbReference type="eggNOG" id="COG0265">
    <property type="taxonomic scope" value="Bacteria"/>
</dbReference>
<dbReference type="InterPro" id="IPR036034">
    <property type="entry name" value="PDZ_sf"/>
</dbReference>
<reference evidence="4" key="1">
    <citation type="submission" date="2010-02" db="EMBL/GenBank/DDBJ databases">
        <title>Complete sequence of Desulfurivibrio alkaliphilus AHT2.</title>
        <authorList>
            <consortium name="US DOE Joint Genome Institute"/>
            <person name="Pitluck S."/>
            <person name="Chertkov O."/>
            <person name="Detter J.C."/>
            <person name="Han C."/>
            <person name="Tapia R."/>
            <person name="Larimer F."/>
            <person name="Land M."/>
            <person name="Hauser L."/>
            <person name="Kyrpides N."/>
            <person name="Mikhailova N."/>
            <person name="Sorokin D.Y."/>
            <person name="Muyzer G."/>
            <person name="Woyke T."/>
        </authorList>
    </citation>
    <scope>NUCLEOTIDE SEQUENCE [LARGE SCALE GENOMIC DNA]</scope>
    <source>
        <strain evidence="4">DSM 19089 / UNIQEM U267 / AHT2</strain>
    </source>
</reference>
<dbReference type="InterPro" id="IPR036104">
    <property type="entry name" value="BFN_sf"/>
</dbReference>
<evidence type="ECO:0000256" key="1">
    <source>
        <dbReference type="SAM" id="MobiDB-lite"/>
    </source>
</evidence>
<evidence type="ECO:0000313" key="3">
    <source>
        <dbReference type="EMBL" id="ADH85284.1"/>
    </source>
</evidence>
<sequence length="293" mass="31527">MSLSKPVQLQLSKLGGLLVGLGLILAAAGPALAQRELAVEPEQLVEVEIATVAIASNGSPVVLLREPNANKVVPIFIGPEQAMAISHALRSTRMPRPMTHDLLINVIGALQAELQRVYVDDLRGRTFYGMLELTVPGRDEPVRVDSRPSDALALAVRAGAGIFISPEVLKAAQAIEYQGLEDEVVTAVGITVNRLTGDLRKALALPEMDGVLVSNVTGPARQAGLRPGALILQVNEGTPTTPMEFLELVRTTPEGQKVSIRYWQNGEEHQLQVSTEVPEPERFHDWSAPGVEL</sequence>
<gene>
    <name evidence="3" type="ordered locus">DaAHT2_0578</name>
</gene>
<dbReference type="AlphaFoldDB" id="D6Z0Q5"/>
<protein>
    <recommendedName>
        <fullName evidence="2">BFN domain-containing protein</fullName>
    </recommendedName>
</protein>
<dbReference type="KEGG" id="dak:DaAHT2_0578"/>
<accession>D6Z0Q5</accession>
<dbReference type="Gene3D" id="2.30.42.10">
    <property type="match status" value="1"/>
</dbReference>
<feature type="region of interest" description="Disordered" evidence="1">
    <location>
        <begin position="274"/>
        <end position="293"/>
    </location>
</feature>
<dbReference type="PROSITE" id="PS51658">
    <property type="entry name" value="BFN"/>
    <property type="match status" value="1"/>
</dbReference>
<dbReference type="Gene3D" id="3.10.690.10">
    <property type="entry name" value="Bifunctional nuclease domain"/>
    <property type="match status" value="1"/>
</dbReference>
<dbReference type="PANTHER" id="PTHR15160:SF1">
    <property type="entry name" value="VON HIPPEL-LINDAU DISEASE TUMOR SUPPRESSOR"/>
    <property type="match status" value="1"/>
</dbReference>
<feature type="domain" description="BFN" evidence="2">
    <location>
        <begin position="44"/>
        <end position="176"/>
    </location>
</feature>
<dbReference type="eggNOG" id="COG1259">
    <property type="taxonomic scope" value="Bacteria"/>
</dbReference>
<dbReference type="GO" id="GO:0004518">
    <property type="term" value="F:nuclease activity"/>
    <property type="evidence" value="ECO:0007669"/>
    <property type="project" value="InterPro"/>
</dbReference>
<dbReference type="RefSeq" id="WP_013162815.1">
    <property type="nucleotide sequence ID" value="NC_014216.1"/>
</dbReference>
<dbReference type="OrthoDB" id="9788698at2"/>
<dbReference type="STRING" id="589865.DaAHT2_0578"/>
<name>D6Z0Q5_DESAT</name>
<dbReference type="SUPFAM" id="SSF103256">
    <property type="entry name" value="Hypothetical protein TM0160"/>
    <property type="match status" value="1"/>
</dbReference>
<keyword evidence="4" id="KW-1185">Reference proteome</keyword>
<evidence type="ECO:0000259" key="2">
    <source>
        <dbReference type="PROSITE" id="PS51658"/>
    </source>
</evidence>
<dbReference type="InParanoid" id="D6Z0Q5"/>
<dbReference type="HOGENOM" id="CLU_959568_0_0_7"/>
<dbReference type="Pfam" id="PF02577">
    <property type="entry name" value="BFN_dom"/>
    <property type="match status" value="1"/>
</dbReference>
<proteinExistence type="predicted"/>
<evidence type="ECO:0000313" key="4">
    <source>
        <dbReference type="Proteomes" id="UP000001508"/>
    </source>
</evidence>
<organism evidence="3 4">
    <name type="scientific">Desulfurivibrio alkaliphilus (strain DSM 19089 / UNIQEM U267 / AHT2)</name>
    <dbReference type="NCBI Taxonomy" id="589865"/>
    <lineage>
        <taxon>Bacteria</taxon>
        <taxon>Pseudomonadati</taxon>
        <taxon>Thermodesulfobacteriota</taxon>
        <taxon>Desulfobulbia</taxon>
        <taxon>Desulfobulbales</taxon>
        <taxon>Desulfobulbaceae</taxon>
        <taxon>Desulfurivibrio</taxon>
    </lineage>
</organism>
<dbReference type="Proteomes" id="UP000001508">
    <property type="component" value="Chromosome"/>
</dbReference>